<dbReference type="InterPro" id="IPR036102">
    <property type="entry name" value="OsmC/Ohrsf"/>
</dbReference>
<sequence length="135" mass="15270">MDMEIVFPGVGKRVDVKYRGFLIKTDQPVFAGGNGEAPAPFDYFLASIGACAGIYVLSFCEQRGLDYKNIKLVQKHEFDPKKRMISKITIEIQLPEDFPEKYKKALIHAANLCAVKQHMFDPPEFDIQTKTVPSE</sequence>
<name>A0A7R6SYN6_9BACT</name>
<dbReference type="AlphaFoldDB" id="A0A7R6SYN6"/>
<protein>
    <submittedName>
        <fullName evidence="1">OsmC family protein</fullName>
    </submittedName>
</protein>
<evidence type="ECO:0000313" key="2">
    <source>
        <dbReference type="Proteomes" id="UP000595564"/>
    </source>
</evidence>
<keyword evidence="2" id="KW-1185">Reference proteome</keyword>
<dbReference type="InterPro" id="IPR003718">
    <property type="entry name" value="OsmC/Ohr_fam"/>
</dbReference>
<evidence type="ECO:0000313" key="1">
    <source>
        <dbReference type="EMBL" id="BBB32969.1"/>
    </source>
</evidence>
<organism evidence="1 2">
    <name type="scientific">Thermotomaculum hydrothermale</name>
    <dbReference type="NCBI Taxonomy" id="981385"/>
    <lineage>
        <taxon>Bacteria</taxon>
        <taxon>Pseudomonadati</taxon>
        <taxon>Acidobacteriota</taxon>
        <taxon>Holophagae</taxon>
        <taxon>Thermotomaculales</taxon>
        <taxon>Thermotomaculaceae</taxon>
        <taxon>Thermotomaculum</taxon>
    </lineage>
</organism>
<gene>
    <name evidence="1" type="ORF">TTHT_1461</name>
</gene>
<dbReference type="KEGG" id="thyd:TTHT_1461"/>
<accession>A0A7R6SYN6</accession>
<dbReference type="RefSeq" id="WP_201327268.1">
    <property type="nucleotide sequence ID" value="NZ_AP017470.1"/>
</dbReference>
<dbReference type="Pfam" id="PF02566">
    <property type="entry name" value="OsmC"/>
    <property type="match status" value="1"/>
</dbReference>
<reference evidence="1 2" key="1">
    <citation type="journal article" date="2012" name="Extremophiles">
        <title>Thermotomaculum hydrothermale gen. nov., sp. nov., a novel heterotrophic thermophile within the phylum Acidobacteria from a deep-sea hydrothermal vent chimney in the Southern Okinawa Trough.</title>
        <authorList>
            <person name="Izumi H."/>
            <person name="Nunoura T."/>
            <person name="Miyazaki M."/>
            <person name="Mino S."/>
            <person name="Toki T."/>
            <person name="Takai K."/>
            <person name="Sako Y."/>
            <person name="Sawabe T."/>
            <person name="Nakagawa S."/>
        </authorList>
    </citation>
    <scope>NUCLEOTIDE SEQUENCE [LARGE SCALE GENOMIC DNA]</scope>
    <source>
        <strain evidence="1 2">AC55</strain>
    </source>
</reference>
<dbReference type="PANTHER" id="PTHR39624">
    <property type="entry name" value="PROTEIN INVOLVED IN RIMO-MEDIATED BETA-METHYLTHIOLATION OF RIBOSOMAL PROTEIN S12 YCAO"/>
    <property type="match status" value="1"/>
</dbReference>
<proteinExistence type="predicted"/>
<dbReference type="EMBL" id="AP017470">
    <property type="protein sequence ID" value="BBB32969.1"/>
    <property type="molecule type" value="Genomic_DNA"/>
</dbReference>
<dbReference type="SUPFAM" id="SSF82784">
    <property type="entry name" value="OsmC-like"/>
    <property type="match status" value="1"/>
</dbReference>
<dbReference type="InterPro" id="IPR015946">
    <property type="entry name" value="KH_dom-like_a/b"/>
</dbReference>
<dbReference type="PANTHER" id="PTHR39624:SF2">
    <property type="entry name" value="OSMC-LIKE PROTEIN"/>
    <property type="match status" value="1"/>
</dbReference>
<dbReference type="Gene3D" id="3.30.300.20">
    <property type="match status" value="1"/>
</dbReference>
<dbReference type="Proteomes" id="UP000595564">
    <property type="component" value="Chromosome"/>
</dbReference>